<dbReference type="Proteomes" id="UP000494115">
    <property type="component" value="Unassembled WGS sequence"/>
</dbReference>
<dbReference type="SUPFAM" id="SSF51445">
    <property type="entry name" value="(Trans)glycosidases"/>
    <property type="match status" value="1"/>
</dbReference>
<organism evidence="2 3">
    <name type="scientific">Pararobbsia alpina</name>
    <dbReference type="NCBI Taxonomy" id="621374"/>
    <lineage>
        <taxon>Bacteria</taxon>
        <taxon>Pseudomonadati</taxon>
        <taxon>Pseudomonadota</taxon>
        <taxon>Betaproteobacteria</taxon>
        <taxon>Burkholderiales</taxon>
        <taxon>Burkholderiaceae</taxon>
        <taxon>Pararobbsia</taxon>
    </lineage>
</organism>
<dbReference type="GO" id="GO:0016757">
    <property type="term" value="F:glycosyltransferase activity"/>
    <property type="evidence" value="ECO:0007669"/>
    <property type="project" value="UniProtKB-KW"/>
</dbReference>
<dbReference type="PANTHER" id="PTHR47786">
    <property type="entry name" value="ALPHA-1,4-GLUCAN:MALTOSE-1-PHOSPHATE MALTOSYLTRANSFERASE"/>
    <property type="match status" value="1"/>
</dbReference>
<feature type="domain" description="Glycosyl hydrolase family 13 catalytic" evidence="1">
    <location>
        <begin position="11"/>
        <end position="390"/>
    </location>
</feature>
<dbReference type="InterPro" id="IPR006047">
    <property type="entry name" value="GH13_cat_dom"/>
</dbReference>
<gene>
    <name evidence="2" type="primary">glgE_2</name>
    <name evidence="2" type="ORF">LMG28138_02820</name>
</gene>
<dbReference type="InterPro" id="IPR017853">
    <property type="entry name" value="GH"/>
</dbReference>
<dbReference type="EC" id="2.4.99.16" evidence="2"/>
<dbReference type="GO" id="GO:0005975">
    <property type="term" value="P:carbohydrate metabolic process"/>
    <property type="evidence" value="ECO:0007669"/>
    <property type="project" value="InterPro"/>
</dbReference>
<evidence type="ECO:0000259" key="1">
    <source>
        <dbReference type="SMART" id="SM00642"/>
    </source>
</evidence>
<dbReference type="EMBL" id="CADIKM010000011">
    <property type="protein sequence ID" value="CAB3789581.1"/>
    <property type="molecule type" value="Genomic_DNA"/>
</dbReference>
<dbReference type="PANTHER" id="PTHR47786:SF2">
    <property type="entry name" value="GLYCOSYL HYDROLASE FAMILY 13 CATALYTIC DOMAIN-CONTAINING PROTEIN"/>
    <property type="match status" value="1"/>
</dbReference>
<protein>
    <submittedName>
        <fullName evidence="2">Alpha-1,4-glucan:maltose-1-phosphate maltosyltransferase</fullName>
        <ecNumber evidence="2">2.4.99.16</ecNumber>
    </submittedName>
</protein>
<dbReference type="AlphaFoldDB" id="A0A6S7B6C9"/>
<dbReference type="CDD" id="cd11347">
    <property type="entry name" value="AmyAc_1"/>
    <property type="match status" value="1"/>
</dbReference>
<keyword evidence="2" id="KW-0808">Transferase</keyword>
<reference evidence="2 3" key="1">
    <citation type="submission" date="2020-04" db="EMBL/GenBank/DDBJ databases">
        <authorList>
            <person name="De Canck E."/>
        </authorList>
    </citation>
    <scope>NUCLEOTIDE SEQUENCE [LARGE SCALE GENOMIC DNA]</scope>
    <source>
        <strain evidence="2 3">LMG 28138</strain>
    </source>
</reference>
<evidence type="ECO:0000313" key="3">
    <source>
        <dbReference type="Proteomes" id="UP000494115"/>
    </source>
</evidence>
<name>A0A6S7B6C9_9BURK</name>
<proteinExistence type="predicted"/>
<dbReference type="SMART" id="SM00642">
    <property type="entry name" value="Aamy"/>
    <property type="match status" value="1"/>
</dbReference>
<dbReference type="Gene3D" id="3.20.20.80">
    <property type="entry name" value="Glycosidases"/>
    <property type="match status" value="1"/>
</dbReference>
<keyword evidence="3" id="KW-1185">Reference proteome</keyword>
<dbReference type="RefSeq" id="WP_175105374.1">
    <property type="nucleotide sequence ID" value="NZ_CADIKM010000011.1"/>
</dbReference>
<dbReference type="Pfam" id="PF00128">
    <property type="entry name" value="Alpha-amylase"/>
    <property type="match status" value="1"/>
</dbReference>
<evidence type="ECO:0000313" key="2">
    <source>
        <dbReference type="EMBL" id="CAB3789581.1"/>
    </source>
</evidence>
<sequence>MFELRYPVLYQINTRVWLTELSRVLGRSATLDDIPDTELDHFAELGFDWIWLLSVWQTGPAAQAISRAKTEWCREFAETLADLKEEDIAGSGFAIQSYAVHRDLGGATALARLRERMQQRGLKLMLDFVPNHMAPDHPWIDEHPDYFVHGNETDLARSPRNYCRVQTRAGPLLLAYGRDPYFDGWPDTLQLNYGNPDLQQAMIGELERIAGQCDAVRCDMAMLVLPDVFERTWGIRADPFWPTAIESVRRKHPQFLFMAEVYWDLEWTMQQQGFDYAYDKRLYDRLRDAYAVPLREHLQAGLDCQDKLARFLENHDEPRAAATFETGRHEAAAIITFLSPGLRLFHQGQFEGRRKRISPHLVRAPFEPVDASLKGFYENLMAVLRQPIFRDGAWSLLERVPAWEGNWTWDCFIAWSWQRDEGERRLIIVNYAGNQSQCYVRFPFSDVAGRIVRMKDMMGSAGFDRDGKDLIARGLYVDLPPWSYHVLEVTPS</sequence>
<keyword evidence="2" id="KW-0328">Glycosyltransferase</keyword>
<accession>A0A6S7B6C9</accession>